<comment type="caution">
    <text evidence="7">The sequence shown here is derived from an EMBL/GenBank/DDBJ whole genome shotgun (WGS) entry which is preliminary data.</text>
</comment>
<dbReference type="GO" id="GO:0004674">
    <property type="term" value="F:protein serine/threonine kinase activity"/>
    <property type="evidence" value="ECO:0007669"/>
    <property type="project" value="UniProtKB-KW"/>
</dbReference>
<dbReference type="GO" id="GO:0005737">
    <property type="term" value="C:cytoplasm"/>
    <property type="evidence" value="ECO:0007669"/>
    <property type="project" value="TreeGrafter"/>
</dbReference>
<dbReference type="GO" id="GO:0042771">
    <property type="term" value="P:intrinsic apoptotic signaling pathway in response to DNA damage by p53 class mediator"/>
    <property type="evidence" value="ECO:0007669"/>
    <property type="project" value="TreeGrafter"/>
</dbReference>
<evidence type="ECO:0000256" key="2">
    <source>
        <dbReference type="ARBA" id="ARBA00022679"/>
    </source>
</evidence>
<proteinExistence type="predicted"/>
<dbReference type="PANTHER" id="PTHR24058:SF53">
    <property type="entry name" value="HOMEODOMAIN-INTERACTING PROTEIN KINASE 2"/>
    <property type="match status" value="1"/>
</dbReference>
<accession>A0A834C6T4</accession>
<organism evidence="7 8">
    <name type="scientific">Oryzias melastigma</name>
    <name type="common">Marine medaka</name>
    <dbReference type="NCBI Taxonomy" id="30732"/>
    <lineage>
        <taxon>Eukaryota</taxon>
        <taxon>Metazoa</taxon>
        <taxon>Chordata</taxon>
        <taxon>Craniata</taxon>
        <taxon>Vertebrata</taxon>
        <taxon>Euteleostomi</taxon>
        <taxon>Actinopterygii</taxon>
        <taxon>Neopterygii</taxon>
        <taxon>Teleostei</taxon>
        <taxon>Neoteleostei</taxon>
        <taxon>Acanthomorphata</taxon>
        <taxon>Ovalentaria</taxon>
        <taxon>Atherinomorphae</taxon>
        <taxon>Beloniformes</taxon>
        <taxon>Adrianichthyidae</taxon>
        <taxon>Oryziinae</taxon>
        <taxon>Oryzias</taxon>
    </lineage>
</organism>
<sequence length="221" mass="25650">MENIPSPVKQETISIDEIEYKKEKYLTQGSFGKIYLYKQESGTEEVIIKFLQKTDGEKEVDMLTRINDADPDNNNLLTSIKHYEKDEIMCIVFEKLDKDMFQYMMEKNSKDVYEVTNEEEYIEGVAKMTGSSSNYVLEEGSKTKEFFESNFPTPAQSDQDKQDLGDLLKQMVCPNSRSRITPEEALKHTFITMNQQNSAAMKPKLLFSADVRQLLQHFMLM</sequence>
<keyword evidence="3" id="KW-0547">Nucleotide-binding</keyword>
<dbReference type="EMBL" id="WKFB01000332">
    <property type="protein sequence ID" value="KAF6726448.1"/>
    <property type="molecule type" value="Genomic_DNA"/>
</dbReference>
<name>A0A834C6T4_ORYME</name>
<feature type="domain" description="Protein kinase" evidence="6">
    <location>
        <begin position="20"/>
        <end position="191"/>
    </location>
</feature>
<dbReference type="GO" id="GO:0016605">
    <property type="term" value="C:PML body"/>
    <property type="evidence" value="ECO:0007669"/>
    <property type="project" value="TreeGrafter"/>
</dbReference>
<dbReference type="Proteomes" id="UP000646548">
    <property type="component" value="Unassembled WGS sequence"/>
</dbReference>
<dbReference type="InterPro" id="IPR050494">
    <property type="entry name" value="Ser_Thr_dual-spec_kinase"/>
</dbReference>
<dbReference type="GO" id="GO:0003713">
    <property type="term" value="F:transcription coactivator activity"/>
    <property type="evidence" value="ECO:0007669"/>
    <property type="project" value="TreeGrafter"/>
</dbReference>
<dbReference type="GO" id="GO:0046332">
    <property type="term" value="F:SMAD binding"/>
    <property type="evidence" value="ECO:0007669"/>
    <property type="project" value="TreeGrafter"/>
</dbReference>
<keyword evidence="2" id="KW-0808">Transferase</keyword>
<keyword evidence="1" id="KW-0723">Serine/threonine-protein kinase</keyword>
<dbReference type="AlphaFoldDB" id="A0A834C6T4"/>
<evidence type="ECO:0000313" key="7">
    <source>
        <dbReference type="EMBL" id="KAF6726448.1"/>
    </source>
</evidence>
<evidence type="ECO:0000256" key="4">
    <source>
        <dbReference type="ARBA" id="ARBA00022777"/>
    </source>
</evidence>
<evidence type="ECO:0000313" key="8">
    <source>
        <dbReference type="Proteomes" id="UP000646548"/>
    </source>
</evidence>
<keyword evidence="5" id="KW-0067">ATP-binding</keyword>
<evidence type="ECO:0000256" key="1">
    <source>
        <dbReference type="ARBA" id="ARBA00022527"/>
    </source>
</evidence>
<protein>
    <submittedName>
        <fullName evidence="7">Serine/threonine-protein kinase PRP4-like</fullName>
    </submittedName>
</protein>
<reference evidence="7" key="1">
    <citation type="journal article" name="BMC Genomics">
        <title>Long-read sequencing and de novo genome assembly of marine medaka (Oryzias melastigma).</title>
        <authorList>
            <person name="Liang P."/>
            <person name="Saqib H.S.A."/>
            <person name="Ni X."/>
            <person name="Shen Y."/>
        </authorList>
    </citation>
    <scope>NUCLEOTIDE SEQUENCE</scope>
    <source>
        <strain evidence="7">Bigg-433</strain>
    </source>
</reference>
<dbReference type="InterPro" id="IPR011009">
    <property type="entry name" value="Kinase-like_dom_sf"/>
</dbReference>
<dbReference type="Gene3D" id="3.30.200.20">
    <property type="entry name" value="Phosphorylase Kinase, domain 1"/>
    <property type="match status" value="1"/>
</dbReference>
<dbReference type="GO" id="GO:0007224">
    <property type="term" value="P:smoothened signaling pathway"/>
    <property type="evidence" value="ECO:0007669"/>
    <property type="project" value="TreeGrafter"/>
</dbReference>
<gene>
    <name evidence="7" type="ORF">FQA47_020290</name>
</gene>
<dbReference type="Gene3D" id="1.10.510.10">
    <property type="entry name" value="Transferase(Phosphotransferase) domain 1"/>
    <property type="match status" value="1"/>
</dbReference>
<dbReference type="GO" id="GO:0045944">
    <property type="term" value="P:positive regulation of transcription by RNA polymerase II"/>
    <property type="evidence" value="ECO:0007669"/>
    <property type="project" value="TreeGrafter"/>
</dbReference>
<keyword evidence="4 7" id="KW-0418">Kinase</keyword>
<dbReference type="GO" id="GO:0004713">
    <property type="term" value="F:protein tyrosine kinase activity"/>
    <property type="evidence" value="ECO:0007669"/>
    <property type="project" value="TreeGrafter"/>
</dbReference>
<dbReference type="PANTHER" id="PTHR24058">
    <property type="entry name" value="DUAL SPECIFICITY PROTEIN KINASE"/>
    <property type="match status" value="1"/>
</dbReference>
<dbReference type="GO" id="GO:0003714">
    <property type="term" value="F:transcription corepressor activity"/>
    <property type="evidence" value="ECO:0007669"/>
    <property type="project" value="TreeGrafter"/>
</dbReference>
<dbReference type="GO" id="GO:0005524">
    <property type="term" value="F:ATP binding"/>
    <property type="evidence" value="ECO:0007669"/>
    <property type="project" value="UniProtKB-KW"/>
</dbReference>
<dbReference type="InterPro" id="IPR000719">
    <property type="entry name" value="Prot_kinase_dom"/>
</dbReference>
<evidence type="ECO:0000256" key="3">
    <source>
        <dbReference type="ARBA" id="ARBA00022741"/>
    </source>
</evidence>
<dbReference type="SUPFAM" id="SSF56112">
    <property type="entry name" value="Protein kinase-like (PK-like)"/>
    <property type="match status" value="1"/>
</dbReference>
<dbReference type="SMART" id="SM00220">
    <property type="entry name" value="S_TKc"/>
    <property type="match status" value="1"/>
</dbReference>
<evidence type="ECO:0000256" key="5">
    <source>
        <dbReference type="ARBA" id="ARBA00022840"/>
    </source>
</evidence>
<evidence type="ECO:0000259" key="6">
    <source>
        <dbReference type="SMART" id="SM00220"/>
    </source>
</evidence>